<organism evidence="2">
    <name type="scientific">Tanacetum cinerariifolium</name>
    <name type="common">Dalmatian daisy</name>
    <name type="synonym">Chrysanthemum cinerariifolium</name>
    <dbReference type="NCBI Taxonomy" id="118510"/>
    <lineage>
        <taxon>Eukaryota</taxon>
        <taxon>Viridiplantae</taxon>
        <taxon>Streptophyta</taxon>
        <taxon>Embryophyta</taxon>
        <taxon>Tracheophyta</taxon>
        <taxon>Spermatophyta</taxon>
        <taxon>Magnoliopsida</taxon>
        <taxon>eudicotyledons</taxon>
        <taxon>Gunneridae</taxon>
        <taxon>Pentapetalae</taxon>
        <taxon>asterids</taxon>
        <taxon>campanulids</taxon>
        <taxon>Asterales</taxon>
        <taxon>Asteraceae</taxon>
        <taxon>Asteroideae</taxon>
        <taxon>Anthemideae</taxon>
        <taxon>Anthemidinae</taxon>
        <taxon>Tanacetum</taxon>
    </lineage>
</organism>
<evidence type="ECO:0000256" key="1">
    <source>
        <dbReference type="SAM" id="Phobius"/>
    </source>
</evidence>
<evidence type="ECO:0000313" key="2">
    <source>
        <dbReference type="EMBL" id="GFC81511.1"/>
    </source>
</evidence>
<comment type="caution">
    <text evidence="2">The sequence shown here is derived from an EMBL/GenBank/DDBJ whole genome shotgun (WGS) entry which is preliminary data.</text>
</comment>
<proteinExistence type="predicted"/>
<feature type="non-terminal residue" evidence="2">
    <location>
        <position position="1"/>
    </location>
</feature>
<dbReference type="AlphaFoldDB" id="A0A699RFZ0"/>
<reference evidence="2" key="1">
    <citation type="journal article" date="2019" name="Sci. Rep.">
        <title>Draft genome of Tanacetum cinerariifolium, the natural source of mosquito coil.</title>
        <authorList>
            <person name="Yamashiro T."/>
            <person name="Shiraishi A."/>
            <person name="Satake H."/>
            <person name="Nakayama K."/>
        </authorList>
    </citation>
    <scope>NUCLEOTIDE SEQUENCE</scope>
</reference>
<feature type="transmembrane region" description="Helical" evidence="1">
    <location>
        <begin position="61"/>
        <end position="79"/>
    </location>
</feature>
<feature type="transmembrane region" description="Helical" evidence="1">
    <location>
        <begin position="34"/>
        <end position="56"/>
    </location>
</feature>
<dbReference type="EMBL" id="BKCJ011080133">
    <property type="protein sequence ID" value="GFC81511.1"/>
    <property type="molecule type" value="Genomic_DNA"/>
</dbReference>
<name>A0A699RFZ0_TANCI</name>
<protein>
    <submittedName>
        <fullName evidence="2">Uncharacterized protein</fullName>
    </submittedName>
</protein>
<accession>A0A699RFZ0</accession>
<gene>
    <name evidence="2" type="ORF">Tci_853481</name>
</gene>
<keyword evidence="1" id="KW-1133">Transmembrane helix</keyword>
<keyword evidence="1" id="KW-0812">Transmembrane</keyword>
<sequence length="88" mass="9633">VNNLIENKTDTRIDGEDKKCFSHTVSTSELVFDYGYLSVTTVVVVVVVVTIVAKVVIMREIALLVIAVAAVVVDVTLMVELTNKCLKH</sequence>
<keyword evidence="1" id="KW-0472">Membrane</keyword>